<feature type="compositionally biased region" description="Low complexity" evidence="1">
    <location>
        <begin position="265"/>
        <end position="289"/>
    </location>
</feature>
<proteinExistence type="predicted"/>
<dbReference type="Pfam" id="PF09729">
    <property type="entry name" value="Gti1_Pac2"/>
    <property type="match status" value="1"/>
</dbReference>
<feature type="compositionally biased region" description="Polar residues" evidence="1">
    <location>
        <begin position="303"/>
        <end position="324"/>
    </location>
</feature>
<feature type="region of interest" description="Disordered" evidence="1">
    <location>
        <begin position="373"/>
        <end position="412"/>
    </location>
</feature>
<feature type="region of interest" description="Disordered" evidence="1">
    <location>
        <begin position="303"/>
        <end position="348"/>
    </location>
</feature>
<feature type="region of interest" description="Disordered" evidence="1">
    <location>
        <begin position="581"/>
        <end position="647"/>
    </location>
</feature>
<dbReference type="PANTHER" id="PTHR28027:SF2">
    <property type="entry name" value="TRANSCRIPTIONAL REGULATOR MIT1"/>
    <property type="match status" value="1"/>
</dbReference>
<feature type="region of interest" description="Disordered" evidence="1">
    <location>
        <begin position="242"/>
        <end position="289"/>
    </location>
</feature>
<evidence type="ECO:0008006" key="4">
    <source>
        <dbReference type="Google" id="ProtNLM"/>
    </source>
</evidence>
<organism evidence="2 3">
    <name type="scientific">Tilletiopsis washingtonensis</name>
    <dbReference type="NCBI Taxonomy" id="58919"/>
    <lineage>
        <taxon>Eukaryota</taxon>
        <taxon>Fungi</taxon>
        <taxon>Dikarya</taxon>
        <taxon>Basidiomycota</taxon>
        <taxon>Ustilaginomycotina</taxon>
        <taxon>Exobasidiomycetes</taxon>
        <taxon>Entylomatales</taxon>
        <taxon>Entylomatales incertae sedis</taxon>
        <taxon>Tilletiopsis</taxon>
    </lineage>
</organism>
<dbReference type="PANTHER" id="PTHR28027">
    <property type="entry name" value="TRANSCRIPTIONAL REGULATOR MIT1"/>
    <property type="match status" value="1"/>
</dbReference>
<dbReference type="GO" id="GO:0003677">
    <property type="term" value="F:DNA binding"/>
    <property type="evidence" value="ECO:0007669"/>
    <property type="project" value="TreeGrafter"/>
</dbReference>
<gene>
    <name evidence="2" type="ORF">FA09DRAFT_326807</name>
</gene>
<dbReference type="OrthoDB" id="5572844at2759"/>
<accession>A0A316Z040</accession>
<dbReference type="RefSeq" id="XP_025595120.1">
    <property type="nucleotide sequence ID" value="XM_025741229.1"/>
</dbReference>
<dbReference type="EMBL" id="KZ819308">
    <property type="protein sequence ID" value="PWN94841.1"/>
    <property type="molecule type" value="Genomic_DNA"/>
</dbReference>
<dbReference type="AlphaFoldDB" id="A0A316Z040"/>
<feature type="region of interest" description="Disordered" evidence="1">
    <location>
        <begin position="432"/>
        <end position="473"/>
    </location>
</feature>
<evidence type="ECO:0000256" key="1">
    <source>
        <dbReference type="SAM" id="MobiDB-lite"/>
    </source>
</evidence>
<protein>
    <recommendedName>
        <fullName evidence="4">Gti1/Pac2 family-domain-containing protein</fullName>
    </recommendedName>
</protein>
<name>A0A316Z040_9BASI</name>
<dbReference type="InterPro" id="IPR018608">
    <property type="entry name" value="Gti1/Pac2"/>
</dbReference>
<feature type="region of interest" description="Disordered" evidence="1">
    <location>
        <begin position="102"/>
        <end position="158"/>
    </location>
</feature>
<feature type="compositionally biased region" description="Basic and acidic residues" evidence="1">
    <location>
        <begin position="454"/>
        <end position="466"/>
    </location>
</feature>
<feature type="compositionally biased region" description="Low complexity" evidence="1">
    <location>
        <begin position="103"/>
        <end position="125"/>
    </location>
</feature>
<evidence type="ECO:0000313" key="2">
    <source>
        <dbReference type="EMBL" id="PWN94841.1"/>
    </source>
</evidence>
<dbReference type="Proteomes" id="UP000245946">
    <property type="component" value="Unassembled WGS sequence"/>
</dbReference>
<dbReference type="GeneID" id="37268773"/>
<sequence length="647" mass="67418">MSAITEATFSGYISSTHDALLVFECVRRGIMPKVTRRLRDNERHLIRSGHVFVFDERESGIKRWTDGLLWSPSRILYNFLVYRQIDTKLHIVKAQTNEQAKTASASASSARGSAPASVGSSASSPTLPDPLALGVEQSNEPRRRVPSPPALPDARSAGDAAELERNLVGSLTNSYPFAKGGLCKKTISLQVEGSTQHLVSYYSLEDVRAGRLRTPASLPEVNALPISPVFLSKTSFRFPPTVIVGPDGVPRYSRDSGASDPGMRASDGASSGEATSGSEGRSAPSAPAAAPVAARWSALSNLGMSSSRNTSSPMVAQASQSSPDARQRRSSDAPLRTRRGGERFEPYPSAHAAAAPFSLEDAFYPMAPSTAMPWTSQDPPAAHDRAGASMSHATHVHSSLGAQSHLPASAPLPPSIPAASWQDFAASQAASHGPFAHQTTPFAGTVDQYGGLRHGADSHTAGDWDCSRPSTGTSSAHSSSSAAYMFDAVYPGSADLGAPGPPAPALHGLFALNAAPPGAGGAYLGSSPPRVGAPLHDRLAEGIAQHSAWTPPLSMAARLDSSASGAYAQAPEFGAPTAQFGASAARRMPSPPSLSSGVPAQRPADSGDSRQFQGGPQSAGDFHAVYLSRPPMPALDAAPSRFTSHQQ</sequence>
<keyword evidence="3" id="KW-1185">Reference proteome</keyword>
<evidence type="ECO:0000313" key="3">
    <source>
        <dbReference type="Proteomes" id="UP000245946"/>
    </source>
</evidence>
<reference evidence="2 3" key="1">
    <citation type="journal article" date="2018" name="Mol. Biol. Evol.">
        <title>Broad Genomic Sampling Reveals a Smut Pathogenic Ancestry of the Fungal Clade Ustilaginomycotina.</title>
        <authorList>
            <person name="Kijpornyongpan T."/>
            <person name="Mondo S.J."/>
            <person name="Barry K."/>
            <person name="Sandor L."/>
            <person name="Lee J."/>
            <person name="Lipzen A."/>
            <person name="Pangilinan J."/>
            <person name="LaButti K."/>
            <person name="Hainaut M."/>
            <person name="Henrissat B."/>
            <person name="Grigoriev I.V."/>
            <person name="Spatafora J.W."/>
            <person name="Aime M.C."/>
        </authorList>
    </citation>
    <scope>NUCLEOTIDE SEQUENCE [LARGE SCALE GENOMIC DNA]</scope>
    <source>
        <strain evidence="2 3">MCA 4186</strain>
    </source>
</reference>